<dbReference type="Pfam" id="PF13237">
    <property type="entry name" value="Fer4_10"/>
    <property type="match status" value="1"/>
</dbReference>
<evidence type="ECO:0000256" key="3">
    <source>
        <dbReference type="ARBA" id="ARBA00023004"/>
    </source>
</evidence>
<dbReference type="NCBIfam" id="TIGR00229">
    <property type="entry name" value="sensory_box"/>
    <property type="match status" value="1"/>
</dbReference>
<dbReference type="InterPro" id="IPR004108">
    <property type="entry name" value="Fe_hydrogenase_lsu_C"/>
</dbReference>
<dbReference type="Proteomes" id="UP000886750">
    <property type="component" value="Unassembled WGS sequence"/>
</dbReference>
<dbReference type="PROSITE" id="PS00198">
    <property type="entry name" value="4FE4S_FER_1"/>
    <property type="match status" value="1"/>
</dbReference>
<evidence type="ECO:0000259" key="7">
    <source>
        <dbReference type="PROSITE" id="PS51656"/>
    </source>
</evidence>
<evidence type="ECO:0000313" key="8">
    <source>
        <dbReference type="EMBL" id="HIY96461.1"/>
    </source>
</evidence>
<dbReference type="Pfam" id="PF02906">
    <property type="entry name" value="Fe_hyd_lg_C"/>
    <property type="match status" value="1"/>
</dbReference>
<dbReference type="InterPro" id="IPR017896">
    <property type="entry name" value="4Fe4S_Fe-S-bd"/>
</dbReference>
<dbReference type="Pfam" id="PF04060">
    <property type="entry name" value="FeS"/>
    <property type="match status" value="1"/>
</dbReference>
<dbReference type="InterPro" id="IPR035965">
    <property type="entry name" value="PAS-like_dom_sf"/>
</dbReference>
<dbReference type="PROSITE" id="PS51379">
    <property type="entry name" value="4FE4S_FER_2"/>
    <property type="match status" value="2"/>
</dbReference>
<dbReference type="Gene3D" id="3.30.450.20">
    <property type="entry name" value="PAS domain"/>
    <property type="match status" value="1"/>
</dbReference>
<feature type="domain" description="4Fe-4S ferredoxin-type" evidence="6">
    <location>
        <begin position="32"/>
        <end position="61"/>
    </location>
</feature>
<reference evidence="8" key="1">
    <citation type="journal article" date="2021" name="PeerJ">
        <title>Extensive microbial diversity within the chicken gut microbiome revealed by metagenomics and culture.</title>
        <authorList>
            <person name="Gilroy R."/>
            <person name="Ravi A."/>
            <person name="Getino M."/>
            <person name="Pursley I."/>
            <person name="Horton D.L."/>
            <person name="Alikhan N.F."/>
            <person name="Baker D."/>
            <person name="Gharbi K."/>
            <person name="Hall N."/>
            <person name="Watson M."/>
            <person name="Adriaenssens E.M."/>
            <person name="Foster-Nyarko E."/>
            <person name="Jarju S."/>
            <person name="Secka A."/>
            <person name="Antonio M."/>
            <person name="Oren A."/>
            <person name="Chaudhuri R.R."/>
            <person name="La Ragione R."/>
            <person name="Hildebrand F."/>
            <person name="Pallen M.J."/>
        </authorList>
    </citation>
    <scope>NUCLEOTIDE SEQUENCE</scope>
    <source>
        <strain evidence="8">1345</strain>
    </source>
</reference>
<sequence length="567" mass="63230">MIQYLDFKDARCKDCYKCLRECPVKAIKVVDHHAKIIESRCILCGHCTEVCPQNAKSVHTERQEVERLIKGGGVVASVAPSFVSSFNLQDFNVMKLALGRLGFADAEETSIGAREVTAQYKKLLEGGKYKNFITSCCPAVNTMIELYYPKALQYLAPVDTPMIAHAKMIRKKNPKAKVVFIGPCIAKKREARESGVVDGVLTFEDLAAMFEDKGIVLDEIARLPAHAEGGVNRAKYYPISRGIIKSFEQYIDGYEFVAVDGAEKCKEVLENIESLSGMFIEMNSCDSACVNGPCSLALKAGALKANADIRKYVQKDLQENVSAAYEPAQDIDFTCVHERRRTEDFTPTDRQLKEILAKTGKFTEADMLNCGACGYDTCMEKAWAVANGYANIDMCVPYMRERAESMSYEIIQTSPNGIVLLDTDLNIMEINGKAKELLGIKEYDVKGKGVFHYFNPTDFVLAQSDNKNLYNKQVFLEKTGSYIELTIIVLKDNKGMYAVMKDITQETKSEKQLDKVKLETLATTDEVIKKQMRVAQEIASLLGETTAETKVALLKLKKTIAGEEEKK</sequence>
<dbReference type="Pfam" id="PF00989">
    <property type="entry name" value="PAS"/>
    <property type="match status" value="1"/>
</dbReference>
<dbReference type="SUPFAM" id="SSF55785">
    <property type="entry name" value="PYP-like sensor domain (PAS domain)"/>
    <property type="match status" value="1"/>
</dbReference>
<dbReference type="CDD" id="cd00130">
    <property type="entry name" value="PAS"/>
    <property type="match status" value="1"/>
</dbReference>
<dbReference type="GO" id="GO:0006355">
    <property type="term" value="P:regulation of DNA-templated transcription"/>
    <property type="evidence" value="ECO:0007669"/>
    <property type="project" value="InterPro"/>
</dbReference>
<dbReference type="InterPro" id="IPR007202">
    <property type="entry name" value="4Fe-4S_dom"/>
</dbReference>
<dbReference type="PROSITE" id="PS51656">
    <property type="entry name" value="4FE4S"/>
    <property type="match status" value="1"/>
</dbReference>
<keyword evidence="4" id="KW-0411">Iron-sulfur</keyword>
<dbReference type="GO" id="GO:0046872">
    <property type="term" value="F:metal ion binding"/>
    <property type="evidence" value="ECO:0007669"/>
    <property type="project" value="UniProtKB-KW"/>
</dbReference>
<dbReference type="InterPro" id="IPR000014">
    <property type="entry name" value="PAS"/>
</dbReference>
<evidence type="ECO:0000259" key="6">
    <source>
        <dbReference type="PROSITE" id="PS51379"/>
    </source>
</evidence>
<organism evidence="8 9">
    <name type="scientific">Candidatus Borkfalkia excrementigallinarum</name>
    <dbReference type="NCBI Taxonomy" id="2838506"/>
    <lineage>
        <taxon>Bacteria</taxon>
        <taxon>Bacillati</taxon>
        <taxon>Bacillota</taxon>
        <taxon>Clostridia</taxon>
        <taxon>Christensenellales</taxon>
        <taxon>Christensenellaceae</taxon>
        <taxon>Candidatus Borkfalkia</taxon>
    </lineage>
</organism>
<feature type="domain" description="4Fe-4S ferredoxin-type" evidence="6">
    <location>
        <begin position="1"/>
        <end position="31"/>
    </location>
</feature>
<name>A0A9D1ZW12_9FIRM</name>
<dbReference type="InterPro" id="IPR009016">
    <property type="entry name" value="Fe_hydrogenase"/>
</dbReference>
<dbReference type="PROSITE" id="PS50112">
    <property type="entry name" value="PAS"/>
    <property type="match status" value="1"/>
</dbReference>
<evidence type="ECO:0000259" key="5">
    <source>
        <dbReference type="PROSITE" id="PS50112"/>
    </source>
</evidence>
<dbReference type="InterPro" id="IPR013767">
    <property type="entry name" value="PAS_fold"/>
</dbReference>
<proteinExistence type="predicted"/>
<accession>A0A9D1ZW12</accession>
<feature type="domain" description="4Fe-4S" evidence="7">
    <location>
        <begin position="351"/>
        <end position="412"/>
    </location>
</feature>
<dbReference type="AlphaFoldDB" id="A0A9D1ZW12"/>
<protein>
    <submittedName>
        <fullName evidence="8">4Fe-4S binding protein</fullName>
    </submittedName>
</protein>
<dbReference type="Gene3D" id="1.10.15.40">
    <property type="entry name" value="Electron transport complex subunit B, putative Fe-S cluster"/>
    <property type="match status" value="1"/>
</dbReference>
<dbReference type="SUPFAM" id="SSF54862">
    <property type="entry name" value="4Fe-4S ferredoxins"/>
    <property type="match status" value="1"/>
</dbReference>
<keyword evidence="1" id="KW-0004">4Fe-4S</keyword>
<evidence type="ECO:0000256" key="1">
    <source>
        <dbReference type="ARBA" id="ARBA00022485"/>
    </source>
</evidence>
<dbReference type="Gene3D" id="3.30.70.20">
    <property type="match status" value="1"/>
</dbReference>
<dbReference type="SUPFAM" id="SSF53920">
    <property type="entry name" value="Fe-only hydrogenase"/>
    <property type="match status" value="1"/>
</dbReference>
<comment type="caution">
    <text evidence="8">The sequence shown here is derived from an EMBL/GenBank/DDBJ whole genome shotgun (WGS) entry which is preliminary data.</text>
</comment>
<evidence type="ECO:0000256" key="4">
    <source>
        <dbReference type="ARBA" id="ARBA00023014"/>
    </source>
</evidence>
<reference evidence="8" key="2">
    <citation type="submission" date="2021-04" db="EMBL/GenBank/DDBJ databases">
        <authorList>
            <person name="Gilroy R."/>
        </authorList>
    </citation>
    <scope>NUCLEOTIDE SEQUENCE</scope>
    <source>
        <strain evidence="8">1345</strain>
    </source>
</reference>
<feature type="domain" description="PAS" evidence="5">
    <location>
        <begin position="403"/>
        <end position="458"/>
    </location>
</feature>
<keyword evidence="2" id="KW-0479">Metal-binding</keyword>
<dbReference type="PANTHER" id="PTHR11615">
    <property type="entry name" value="NITRATE, FORMATE, IRON DEHYDROGENASE"/>
    <property type="match status" value="1"/>
</dbReference>
<keyword evidence="3" id="KW-0408">Iron</keyword>
<evidence type="ECO:0000256" key="2">
    <source>
        <dbReference type="ARBA" id="ARBA00022723"/>
    </source>
</evidence>
<dbReference type="SMART" id="SM00091">
    <property type="entry name" value="PAS"/>
    <property type="match status" value="1"/>
</dbReference>
<dbReference type="GO" id="GO:0051539">
    <property type="term" value="F:4 iron, 4 sulfur cluster binding"/>
    <property type="evidence" value="ECO:0007669"/>
    <property type="project" value="UniProtKB-KW"/>
</dbReference>
<dbReference type="EMBL" id="DXCQ01000021">
    <property type="protein sequence ID" value="HIY96461.1"/>
    <property type="molecule type" value="Genomic_DNA"/>
</dbReference>
<gene>
    <name evidence="8" type="ORF">H9729_02115</name>
</gene>
<dbReference type="Gene3D" id="3.40.950.10">
    <property type="entry name" value="Fe-only Hydrogenase (Larger Subunit), Chain L, domain 3"/>
    <property type="match status" value="1"/>
</dbReference>
<dbReference type="InterPro" id="IPR050340">
    <property type="entry name" value="Cytosolic_Fe-S_CAF"/>
</dbReference>
<evidence type="ECO:0000313" key="9">
    <source>
        <dbReference type="Proteomes" id="UP000886750"/>
    </source>
</evidence>
<dbReference type="InterPro" id="IPR017900">
    <property type="entry name" value="4Fe4S_Fe_S_CS"/>
</dbReference>